<dbReference type="InterPro" id="IPR037401">
    <property type="entry name" value="SnoaL-like"/>
</dbReference>
<comment type="caution">
    <text evidence="2">The sequence shown here is derived from an EMBL/GenBank/DDBJ whole genome shotgun (WGS) entry which is preliminary data.</text>
</comment>
<dbReference type="InterPro" id="IPR032710">
    <property type="entry name" value="NTF2-like_dom_sf"/>
</dbReference>
<keyword evidence="3" id="KW-1185">Reference proteome</keyword>
<evidence type="ECO:0000313" key="2">
    <source>
        <dbReference type="EMBL" id="MDQ1032076.1"/>
    </source>
</evidence>
<dbReference type="EMBL" id="JAUSZI010000002">
    <property type="protein sequence ID" value="MDQ1032076.1"/>
    <property type="molecule type" value="Genomic_DNA"/>
</dbReference>
<feature type="domain" description="SnoaL-like" evidence="1">
    <location>
        <begin position="13"/>
        <end position="112"/>
    </location>
</feature>
<dbReference type="Pfam" id="PF12680">
    <property type="entry name" value="SnoaL_2"/>
    <property type="match status" value="1"/>
</dbReference>
<proteinExistence type="predicted"/>
<name>A0ABU0T8F1_9ACTN</name>
<evidence type="ECO:0000259" key="1">
    <source>
        <dbReference type="Pfam" id="PF12680"/>
    </source>
</evidence>
<organism evidence="2 3">
    <name type="scientific">Streptomyces umbrinus</name>
    <dbReference type="NCBI Taxonomy" id="67370"/>
    <lineage>
        <taxon>Bacteria</taxon>
        <taxon>Bacillati</taxon>
        <taxon>Actinomycetota</taxon>
        <taxon>Actinomycetes</taxon>
        <taxon>Kitasatosporales</taxon>
        <taxon>Streptomycetaceae</taxon>
        <taxon>Streptomyces</taxon>
        <taxon>Streptomyces phaeochromogenes group</taxon>
    </lineage>
</organism>
<gene>
    <name evidence="2" type="ORF">QF035_009658</name>
</gene>
<evidence type="ECO:0000313" key="3">
    <source>
        <dbReference type="Proteomes" id="UP001230328"/>
    </source>
</evidence>
<protein>
    <recommendedName>
        <fullName evidence="1">SnoaL-like domain-containing protein</fullName>
    </recommendedName>
</protein>
<sequence length="134" mass="15020">METREAAERFVRVWERAWAEHDVDALLALYAEGCVHRSMPFREPHRGRDELAAYLRWSFADERVVDVRFGAPVIGGHGVAVAEFRVFAEEGEGPSTLAGCVFVRFDAEGFAVEARDYWHSVPGHQEPAGSLFLG</sequence>
<dbReference type="RefSeq" id="WP_307528623.1">
    <property type="nucleotide sequence ID" value="NZ_JAUSZI010000002.1"/>
</dbReference>
<dbReference type="Gene3D" id="3.10.450.50">
    <property type="match status" value="1"/>
</dbReference>
<dbReference type="Proteomes" id="UP001230328">
    <property type="component" value="Unassembled WGS sequence"/>
</dbReference>
<accession>A0ABU0T8F1</accession>
<reference evidence="2 3" key="1">
    <citation type="submission" date="2023-07" db="EMBL/GenBank/DDBJ databases">
        <title>Comparative genomics of wheat-associated soil bacteria to identify genetic determinants of phenazine resistance.</title>
        <authorList>
            <person name="Mouncey N."/>
        </authorList>
    </citation>
    <scope>NUCLEOTIDE SEQUENCE [LARGE SCALE GENOMIC DNA]</scope>
    <source>
        <strain evidence="2 3">V2I4</strain>
    </source>
</reference>
<dbReference type="SUPFAM" id="SSF54427">
    <property type="entry name" value="NTF2-like"/>
    <property type="match status" value="1"/>
</dbReference>